<gene>
    <name evidence="2" type="ORF">C6571_09845</name>
</gene>
<dbReference type="AlphaFoldDB" id="A0A2S0N0R0"/>
<accession>A0A2S0N0R0</accession>
<dbReference type="KEGG" id="simp:C6571_09845"/>
<evidence type="ECO:0000259" key="1">
    <source>
        <dbReference type="Pfam" id="PF26621"/>
    </source>
</evidence>
<dbReference type="InterPro" id="IPR058063">
    <property type="entry name" value="FFLEE_fam"/>
</dbReference>
<dbReference type="Pfam" id="PF26621">
    <property type="entry name" value="DUF8198"/>
    <property type="match status" value="1"/>
</dbReference>
<sequence length="246" mass="27531">MDAAENIRQSIARVTELRAAQTSSLALATAVRNIKLFQSRRFMGSYADLMRDPTVRPATQFFLDELYSPGDYSERDAQFARIAGTLQTVFPRPVVHTALTLALLHAKTEELDHAMAQAWLVQPETTPEAQRYAAAWQTVGQPEARRQQLSWVMELGHDLTRFTRTPGLRLLLRTMRRPAQAAGMGALQHFLEAGFDTFGALARKRGAVEGFLETVKTRETQLMDLLFDAPLVACETELARTLGQAR</sequence>
<name>A0A2S0N0R0_9BURK</name>
<dbReference type="InterPro" id="IPR058511">
    <property type="entry name" value="DUF8198"/>
</dbReference>
<evidence type="ECO:0000313" key="2">
    <source>
        <dbReference type="EMBL" id="AVO41551.1"/>
    </source>
</evidence>
<feature type="domain" description="DUF8198" evidence="1">
    <location>
        <begin position="20"/>
        <end position="228"/>
    </location>
</feature>
<evidence type="ECO:0000313" key="3">
    <source>
        <dbReference type="Proteomes" id="UP000239326"/>
    </source>
</evidence>
<protein>
    <recommendedName>
        <fullName evidence="1">DUF8198 domain-containing protein</fullName>
    </recommendedName>
</protein>
<dbReference type="RefSeq" id="WP_106446528.1">
    <property type="nucleotide sequence ID" value="NZ_CP027669.1"/>
</dbReference>
<proteinExistence type="predicted"/>
<dbReference type="Proteomes" id="UP000239326">
    <property type="component" value="Chromosome"/>
</dbReference>
<reference evidence="2 3" key="1">
    <citation type="submission" date="2018-03" db="EMBL/GenBank/DDBJ databases">
        <title>Genome sequencing of Simplicispira sp.</title>
        <authorList>
            <person name="Kim S.-J."/>
            <person name="Heo J."/>
            <person name="Kwon S.-W."/>
        </authorList>
    </citation>
    <scope>NUCLEOTIDE SEQUENCE [LARGE SCALE GENOMIC DNA]</scope>
    <source>
        <strain evidence="2 3">SC1-8</strain>
    </source>
</reference>
<dbReference type="NCBIfam" id="NF047641">
    <property type="entry name" value="FFLEE_fam"/>
    <property type="match status" value="1"/>
</dbReference>
<dbReference type="OrthoDB" id="7957365at2"/>
<dbReference type="EMBL" id="CP027669">
    <property type="protein sequence ID" value="AVO41551.1"/>
    <property type="molecule type" value="Genomic_DNA"/>
</dbReference>
<organism evidence="2 3">
    <name type="scientific">Simplicispira suum</name>
    <dbReference type="NCBI Taxonomy" id="2109915"/>
    <lineage>
        <taxon>Bacteria</taxon>
        <taxon>Pseudomonadati</taxon>
        <taxon>Pseudomonadota</taxon>
        <taxon>Betaproteobacteria</taxon>
        <taxon>Burkholderiales</taxon>
        <taxon>Comamonadaceae</taxon>
        <taxon>Simplicispira</taxon>
    </lineage>
</organism>
<keyword evidence="3" id="KW-1185">Reference proteome</keyword>